<dbReference type="PROSITE" id="PS51462">
    <property type="entry name" value="NUDIX"/>
    <property type="match status" value="1"/>
</dbReference>
<dbReference type="GO" id="GO:0044716">
    <property type="term" value="F:8-oxo-GDP phosphatase activity"/>
    <property type="evidence" value="ECO:0007669"/>
    <property type="project" value="TreeGrafter"/>
</dbReference>
<dbReference type="SUPFAM" id="SSF55811">
    <property type="entry name" value="Nudix"/>
    <property type="match status" value="1"/>
</dbReference>
<dbReference type="InterPro" id="IPR047127">
    <property type="entry name" value="MutT-like"/>
</dbReference>
<reference evidence="18 19" key="1">
    <citation type="submission" date="2020-05" db="EMBL/GenBank/DDBJ databases">
        <authorList>
            <person name="Whitworth D."/>
        </authorList>
    </citation>
    <scope>NUCLEOTIDE SEQUENCE [LARGE SCALE GENOMIC DNA]</scope>
    <source>
        <strain evidence="18 19">AB043B</strain>
    </source>
</reference>
<dbReference type="EC" id="3.6.1.55" evidence="12"/>
<evidence type="ECO:0000313" key="19">
    <source>
        <dbReference type="Proteomes" id="UP000563426"/>
    </source>
</evidence>
<evidence type="ECO:0000256" key="5">
    <source>
        <dbReference type="ARBA" id="ARBA00022723"/>
    </source>
</evidence>
<dbReference type="GO" id="GO:0044715">
    <property type="term" value="F:8-oxo-dGDP phosphatase activity"/>
    <property type="evidence" value="ECO:0007669"/>
    <property type="project" value="TreeGrafter"/>
</dbReference>
<evidence type="ECO:0000256" key="9">
    <source>
        <dbReference type="ARBA" id="ARBA00023204"/>
    </source>
</evidence>
<gene>
    <name evidence="18" type="ORF">HMI49_33965</name>
</gene>
<proteinExistence type="inferred from homology"/>
<organism evidence="18 19">
    <name type="scientific">Corallococcus exercitus</name>
    <dbReference type="NCBI Taxonomy" id="2316736"/>
    <lineage>
        <taxon>Bacteria</taxon>
        <taxon>Pseudomonadati</taxon>
        <taxon>Myxococcota</taxon>
        <taxon>Myxococcia</taxon>
        <taxon>Myxococcales</taxon>
        <taxon>Cystobacterineae</taxon>
        <taxon>Myxococcaceae</taxon>
        <taxon>Corallococcus</taxon>
    </lineage>
</organism>
<keyword evidence="7 18" id="KW-0378">Hydrolase</keyword>
<evidence type="ECO:0000256" key="2">
    <source>
        <dbReference type="ARBA" id="ARBA00005582"/>
    </source>
</evidence>
<dbReference type="Proteomes" id="UP000563426">
    <property type="component" value="Unassembled WGS sequence"/>
</dbReference>
<dbReference type="InterPro" id="IPR000086">
    <property type="entry name" value="NUDIX_hydrolase_dom"/>
</dbReference>
<dbReference type="RefSeq" id="WP_120525487.1">
    <property type="nucleotide sequence ID" value="NZ_CP102577.1"/>
</dbReference>
<evidence type="ECO:0000256" key="16">
    <source>
        <dbReference type="ARBA" id="ARBA00042798"/>
    </source>
</evidence>
<evidence type="ECO:0000256" key="11">
    <source>
        <dbReference type="ARBA" id="ARBA00036904"/>
    </source>
</evidence>
<dbReference type="GO" id="GO:0006260">
    <property type="term" value="P:DNA replication"/>
    <property type="evidence" value="ECO:0007669"/>
    <property type="project" value="UniProtKB-KW"/>
</dbReference>
<dbReference type="GO" id="GO:0008413">
    <property type="term" value="F:8-oxo-7,8-dihydroguanosine triphosphate pyrophosphatase activity"/>
    <property type="evidence" value="ECO:0007669"/>
    <property type="project" value="TreeGrafter"/>
</dbReference>
<dbReference type="Gene3D" id="3.90.79.10">
    <property type="entry name" value="Nucleoside Triphosphate Pyrophosphohydrolase"/>
    <property type="match status" value="1"/>
</dbReference>
<dbReference type="Pfam" id="PF14815">
    <property type="entry name" value="NUDIX_4"/>
    <property type="match status" value="1"/>
</dbReference>
<dbReference type="InterPro" id="IPR015797">
    <property type="entry name" value="NUDIX_hydrolase-like_dom_sf"/>
</dbReference>
<dbReference type="OrthoDB" id="9810648at2"/>
<evidence type="ECO:0000256" key="10">
    <source>
        <dbReference type="ARBA" id="ARBA00035861"/>
    </source>
</evidence>
<comment type="catalytic activity">
    <reaction evidence="10">
        <text>8-oxo-dGTP + H2O = 8-oxo-dGMP + diphosphate + H(+)</text>
        <dbReference type="Rhea" id="RHEA:31575"/>
        <dbReference type="ChEBI" id="CHEBI:15377"/>
        <dbReference type="ChEBI" id="CHEBI:15378"/>
        <dbReference type="ChEBI" id="CHEBI:33019"/>
        <dbReference type="ChEBI" id="CHEBI:63224"/>
        <dbReference type="ChEBI" id="CHEBI:77896"/>
        <dbReference type="EC" id="3.6.1.55"/>
    </reaction>
</comment>
<protein>
    <recommendedName>
        <fullName evidence="13">8-oxo-dGTP diphosphatase</fullName>
        <ecNumber evidence="12">3.6.1.55</ecNumber>
    </recommendedName>
    <alternativeName>
        <fullName evidence="16">7,8-dihydro-8-oxoguanine-triphosphatase</fullName>
    </alternativeName>
    <alternativeName>
        <fullName evidence="15">Mutator protein MutT</fullName>
    </alternativeName>
    <alternativeName>
        <fullName evidence="14">dGTP pyrophosphohydrolase</fullName>
    </alternativeName>
</protein>
<name>A0A3A8IKQ5_9BACT</name>
<keyword evidence="3" id="KW-0515">Mutator protein</keyword>
<dbReference type="GO" id="GO:0006281">
    <property type="term" value="P:DNA repair"/>
    <property type="evidence" value="ECO:0007669"/>
    <property type="project" value="UniProtKB-KW"/>
</dbReference>
<evidence type="ECO:0000256" key="7">
    <source>
        <dbReference type="ARBA" id="ARBA00022801"/>
    </source>
</evidence>
<evidence type="ECO:0000259" key="17">
    <source>
        <dbReference type="PROSITE" id="PS51462"/>
    </source>
</evidence>
<dbReference type="PRINTS" id="PR00502">
    <property type="entry name" value="NUDIXFAMILY"/>
</dbReference>
<evidence type="ECO:0000256" key="13">
    <source>
        <dbReference type="ARBA" id="ARBA00040794"/>
    </source>
</evidence>
<dbReference type="GO" id="GO:0046872">
    <property type="term" value="F:metal ion binding"/>
    <property type="evidence" value="ECO:0007669"/>
    <property type="project" value="UniProtKB-KW"/>
</dbReference>
<evidence type="ECO:0000256" key="1">
    <source>
        <dbReference type="ARBA" id="ARBA00001946"/>
    </source>
</evidence>
<keyword evidence="8" id="KW-0460">Magnesium</keyword>
<accession>A0A3A8IKQ5</accession>
<evidence type="ECO:0000256" key="12">
    <source>
        <dbReference type="ARBA" id="ARBA00038905"/>
    </source>
</evidence>
<keyword evidence="5" id="KW-0479">Metal-binding</keyword>
<dbReference type="InterPro" id="IPR029119">
    <property type="entry name" value="MutY_C"/>
</dbReference>
<evidence type="ECO:0000256" key="14">
    <source>
        <dbReference type="ARBA" id="ARBA00041592"/>
    </source>
</evidence>
<keyword evidence="9" id="KW-0234">DNA repair</keyword>
<comment type="catalytic activity">
    <reaction evidence="11">
        <text>8-oxo-GTP + H2O = 8-oxo-GMP + diphosphate + H(+)</text>
        <dbReference type="Rhea" id="RHEA:67616"/>
        <dbReference type="ChEBI" id="CHEBI:15377"/>
        <dbReference type="ChEBI" id="CHEBI:15378"/>
        <dbReference type="ChEBI" id="CHEBI:33019"/>
        <dbReference type="ChEBI" id="CHEBI:143553"/>
        <dbReference type="ChEBI" id="CHEBI:145694"/>
    </reaction>
</comment>
<evidence type="ECO:0000313" key="18">
    <source>
        <dbReference type="EMBL" id="NOK38217.1"/>
    </source>
</evidence>
<keyword evidence="4" id="KW-0235">DNA replication</keyword>
<dbReference type="EMBL" id="JABFJV010000297">
    <property type="protein sequence ID" value="NOK38217.1"/>
    <property type="molecule type" value="Genomic_DNA"/>
</dbReference>
<dbReference type="CDD" id="cd03425">
    <property type="entry name" value="NUDIX_MutT_NudA_like"/>
    <property type="match status" value="1"/>
</dbReference>
<evidence type="ECO:0000256" key="6">
    <source>
        <dbReference type="ARBA" id="ARBA00022763"/>
    </source>
</evidence>
<evidence type="ECO:0000256" key="8">
    <source>
        <dbReference type="ARBA" id="ARBA00022842"/>
    </source>
</evidence>
<keyword evidence="19" id="KW-1185">Reference proteome</keyword>
<sequence>MTRAVPRTVRVVAALIPRPGPEDGGPRYLVQQRLPGGSRALLWEFPGGKVEAGETDEAALARECREELDVELSVGRRLWEGRHTYPDLTVELAVYAATLVSGEPKPLGAHQLAFHTPTEMQALPFCEADVPLLDDLLAGRLGALD</sequence>
<evidence type="ECO:0000256" key="15">
    <source>
        <dbReference type="ARBA" id="ARBA00041979"/>
    </source>
</evidence>
<dbReference type="GO" id="GO:0035539">
    <property type="term" value="F:8-oxo-7,8-dihydrodeoxyguanosine triphosphate pyrophosphatase activity"/>
    <property type="evidence" value="ECO:0007669"/>
    <property type="project" value="UniProtKB-EC"/>
</dbReference>
<evidence type="ECO:0000256" key="3">
    <source>
        <dbReference type="ARBA" id="ARBA00022457"/>
    </source>
</evidence>
<feature type="domain" description="Nudix hydrolase" evidence="17">
    <location>
        <begin position="7"/>
        <end position="138"/>
    </location>
</feature>
<comment type="similarity">
    <text evidence="2">Belongs to the Nudix hydrolase family.</text>
</comment>
<comment type="cofactor">
    <cofactor evidence="1">
        <name>Mg(2+)</name>
        <dbReference type="ChEBI" id="CHEBI:18420"/>
    </cofactor>
</comment>
<keyword evidence="6" id="KW-0227">DNA damage</keyword>
<comment type="caution">
    <text evidence="18">The sequence shown here is derived from an EMBL/GenBank/DDBJ whole genome shotgun (WGS) entry which is preliminary data.</text>
</comment>
<dbReference type="AlphaFoldDB" id="A0A3A8IKQ5"/>
<dbReference type="PANTHER" id="PTHR47707:SF1">
    <property type="entry name" value="NUDIX HYDROLASE FAMILY PROTEIN"/>
    <property type="match status" value="1"/>
</dbReference>
<evidence type="ECO:0000256" key="4">
    <source>
        <dbReference type="ARBA" id="ARBA00022705"/>
    </source>
</evidence>
<dbReference type="PANTHER" id="PTHR47707">
    <property type="entry name" value="8-OXO-DGTP DIPHOSPHATASE"/>
    <property type="match status" value="1"/>
</dbReference>
<dbReference type="InterPro" id="IPR020476">
    <property type="entry name" value="Nudix_hydrolase"/>
</dbReference>